<evidence type="ECO:0000256" key="1">
    <source>
        <dbReference type="ARBA" id="ARBA00004571"/>
    </source>
</evidence>
<keyword evidence="5" id="KW-0406">Ion transport</keyword>
<dbReference type="EMBL" id="JBAWKS010000002">
    <property type="protein sequence ID" value="MEI4551033.1"/>
    <property type="molecule type" value="Genomic_DNA"/>
</dbReference>
<dbReference type="SUPFAM" id="SSF56925">
    <property type="entry name" value="OMPA-like"/>
    <property type="match status" value="1"/>
</dbReference>
<dbReference type="CDD" id="cd07185">
    <property type="entry name" value="OmpA_C-like"/>
    <property type="match status" value="1"/>
</dbReference>
<dbReference type="InterPro" id="IPR036737">
    <property type="entry name" value="OmpA-like_sf"/>
</dbReference>
<dbReference type="InterPro" id="IPR050330">
    <property type="entry name" value="Bact_OuterMem_StrucFunc"/>
</dbReference>
<evidence type="ECO:0000313" key="12">
    <source>
        <dbReference type="EMBL" id="MEI4551033.1"/>
    </source>
</evidence>
<feature type="signal peptide" evidence="10">
    <location>
        <begin position="1"/>
        <end position="21"/>
    </location>
</feature>
<dbReference type="Pfam" id="PF00691">
    <property type="entry name" value="OmpA"/>
    <property type="match status" value="1"/>
</dbReference>
<evidence type="ECO:0000256" key="9">
    <source>
        <dbReference type="PROSITE-ProRule" id="PRU00473"/>
    </source>
</evidence>
<dbReference type="SUPFAM" id="SSF103647">
    <property type="entry name" value="TSP type-3 repeat"/>
    <property type="match status" value="1"/>
</dbReference>
<evidence type="ECO:0000313" key="13">
    <source>
        <dbReference type="Proteomes" id="UP001382455"/>
    </source>
</evidence>
<evidence type="ECO:0000256" key="7">
    <source>
        <dbReference type="ARBA" id="ARBA00023136"/>
    </source>
</evidence>
<dbReference type="InterPro" id="IPR011250">
    <property type="entry name" value="OMP/PagP_B-barrel"/>
</dbReference>
<organism evidence="12 13">
    <name type="scientific">Pseudoalteromonas spongiae</name>
    <dbReference type="NCBI Taxonomy" id="298657"/>
    <lineage>
        <taxon>Bacteria</taxon>
        <taxon>Pseudomonadati</taxon>
        <taxon>Pseudomonadota</taxon>
        <taxon>Gammaproteobacteria</taxon>
        <taxon>Alteromonadales</taxon>
        <taxon>Pseudoalteromonadaceae</taxon>
        <taxon>Pseudoalteromonas</taxon>
    </lineage>
</organism>
<evidence type="ECO:0000256" key="3">
    <source>
        <dbReference type="ARBA" id="ARBA00022452"/>
    </source>
</evidence>
<evidence type="ECO:0000256" key="4">
    <source>
        <dbReference type="ARBA" id="ARBA00022692"/>
    </source>
</evidence>
<feature type="chain" id="PRO_5045530750" evidence="10">
    <location>
        <begin position="22"/>
        <end position="369"/>
    </location>
</feature>
<evidence type="ECO:0000259" key="11">
    <source>
        <dbReference type="PROSITE" id="PS51123"/>
    </source>
</evidence>
<dbReference type="PANTHER" id="PTHR30329:SF21">
    <property type="entry name" value="LIPOPROTEIN YIAD-RELATED"/>
    <property type="match status" value="1"/>
</dbReference>
<dbReference type="PANTHER" id="PTHR30329">
    <property type="entry name" value="STATOR ELEMENT OF FLAGELLAR MOTOR COMPLEX"/>
    <property type="match status" value="1"/>
</dbReference>
<dbReference type="Gene3D" id="2.40.160.20">
    <property type="match status" value="1"/>
</dbReference>
<keyword evidence="13" id="KW-1185">Reference proteome</keyword>
<gene>
    <name evidence="12" type="ORF">WAE96_15280</name>
</gene>
<evidence type="ECO:0000256" key="2">
    <source>
        <dbReference type="ARBA" id="ARBA00022448"/>
    </source>
</evidence>
<evidence type="ECO:0000256" key="5">
    <source>
        <dbReference type="ARBA" id="ARBA00023065"/>
    </source>
</evidence>
<accession>A0ABU8EVN6</accession>
<name>A0ABU8EVN6_9GAMM</name>
<keyword evidence="2" id="KW-0813">Transport</keyword>
<evidence type="ECO:0000256" key="10">
    <source>
        <dbReference type="SAM" id="SignalP"/>
    </source>
</evidence>
<dbReference type="RefSeq" id="WP_336436074.1">
    <property type="nucleotide sequence ID" value="NZ_JBAWKS010000002.1"/>
</dbReference>
<dbReference type="Proteomes" id="UP001382455">
    <property type="component" value="Unassembled WGS sequence"/>
</dbReference>
<dbReference type="SUPFAM" id="SSF103088">
    <property type="entry name" value="OmpA-like"/>
    <property type="match status" value="1"/>
</dbReference>
<comment type="subcellular location">
    <subcellularLocation>
        <location evidence="1">Cell outer membrane</location>
        <topology evidence="1">Multi-pass membrane protein</topology>
    </subcellularLocation>
</comment>
<evidence type="ECO:0000256" key="6">
    <source>
        <dbReference type="ARBA" id="ARBA00023114"/>
    </source>
</evidence>
<protein>
    <submittedName>
        <fullName evidence="12">OmpA family protein</fullName>
    </submittedName>
</protein>
<keyword evidence="3" id="KW-1134">Transmembrane beta strand</keyword>
<evidence type="ECO:0000256" key="8">
    <source>
        <dbReference type="ARBA" id="ARBA00023237"/>
    </source>
</evidence>
<keyword evidence="4" id="KW-0812">Transmembrane</keyword>
<comment type="caution">
    <text evidence="12">The sequence shown here is derived from an EMBL/GenBank/DDBJ whole genome shotgun (WGS) entry which is preliminary data.</text>
</comment>
<proteinExistence type="predicted"/>
<feature type="domain" description="OmpA-like" evidence="11">
    <location>
        <begin position="245"/>
        <end position="363"/>
    </location>
</feature>
<dbReference type="Gene3D" id="3.30.1330.60">
    <property type="entry name" value="OmpA-like domain"/>
    <property type="match status" value="1"/>
</dbReference>
<dbReference type="PRINTS" id="PR01021">
    <property type="entry name" value="OMPADOMAIN"/>
</dbReference>
<dbReference type="PROSITE" id="PS51123">
    <property type="entry name" value="OMPA_2"/>
    <property type="match status" value="1"/>
</dbReference>
<dbReference type="InterPro" id="IPR006664">
    <property type="entry name" value="OMP_bac"/>
</dbReference>
<keyword evidence="6" id="KW-0626">Porin</keyword>
<reference evidence="12 13" key="1">
    <citation type="submission" date="2023-12" db="EMBL/GenBank/DDBJ databases">
        <title>Friends and Foes: Symbiotic and Algicidal bacterial influence on Karenia brevis blooms.</title>
        <authorList>
            <person name="Fei C."/>
            <person name="Mohamed A.R."/>
            <person name="Booker A."/>
            <person name="Arshad M."/>
            <person name="Klass S."/>
            <person name="Ahn S."/>
            <person name="Gilbert P.M."/>
            <person name="Heil C.A."/>
            <person name="Martinez J.M."/>
            <person name="Amin S.A."/>
        </authorList>
    </citation>
    <scope>NUCLEOTIDE SEQUENCE [LARGE SCALE GENOMIC DNA]</scope>
    <source>
        <strain evidence="12 13">CE15</strain>
    </source>
</reference>
<keyword evidence="7 9" id="KW-0472">Membrane</keyword>
<dbReference type="InterPro" id="IPR006665">
    <property type="entry name" value="OmpA-like"/>
</dbReference>
<keyword evidence="8" id="KW-0998">Cell outer membrane</keyword>
<sequence length="369" mass="40919">MKKHTLALSILAAVTSMPSLAEDKEIWLGGFAEYYYADKDKFQAMPKDRIDWGWGLELGERFTPSWGGRFEYARIDLEAYPGQESIDGHRYGLDAMFFPFQGNSYVFAGLKHESLDTGYNLGNLGVGMHWPVADKWKVITEVAAYHDFGENHKDYSGKLGLLYQFGGNSAPATEAPKAAPVIDSDNDGVIDANDQCPNTKQGVRVDSTGCAIVLDSDNDGVNDNDDRCPNTPTTDKTDAQGCTLFKDMQDSIKLAVQFDNNSSEVLDPNSTDLRRFADFMKKYPEQNVQIEGHSSAPGNAVYNLKLSEKRAKAIKQVLIDTYGIDASRISAVGYGETRLLNDANTAEAHSENRRIEAKLMIEKRVKVTR</sequence>
<dbReference type="InterPro" id="IPR028974">
    <property type="entry name" value="TSP_type-3_rpt"/>
</dbReference>
<keyword evidence="10" id="KW-0732">Signal</keyword>